<evidence type="ECO:0000313" key="1">
    <source>
        <dbReference type="EMBL" id="KLU21526.1"/>
    </source>
</evidence>
<accession>A0A0J1CM92</accession>
<gene>
    <name evidence="1" type="ORF">EOS_35785</name>
</gene>
<protein>
    <recommendedName>
        <fullName evidence="3">Secretion protein EspA</fullName>
    </recommendedName>
</protein>
<dbReference type="AlphaFoldDB" id="A0A0J1CM92"/>
<dbReference type="SUPFAM" id="SSF116927">
    <property type="entry name" value="EspA/CesA-like"/>
    <property type="match status" value="1"/>
</dbReference>
<dbReference type="EMBL" id="AEJF01000214">
    <property type="protein sequence ID" value="KLU21526.1"/>
    <property type="molecule type" value="Genomic_DNA"/>
</dbReference>
<dbReference type="InterPro" id="IPR005095">
    <property type="entry name" value="EspA"/>
</dbReference>
<dbReference type="Proteomes" id="UP000035963">
    <property type="component" value="Unassembled WGS sequence"/>
</dbReference>
<dbReference type="InterPro" id="IPR035074">
    <property type="entry name" value="EspA/CesA-like"/>
</dbReference>
<evidence type="ECO:0008006" key="3">
    <source>
        <dbReference type="Google" id="ProtNLM"/>
    </source>
</evidence>
<organism evidence="1 2">
    <name type="scientific">Caballeronia mineralivorans PML1(12)</name>
    <dbReference type="NCBI Taxonomy" id="908627"/>
    <lineage>
        <taxon>Bacteria</taxon>
        <taxon>Pseudomonadati</taxon>
        <taxon>Pseudomonadota</taxon>
        <taxon>Betaproteobacteria</taxon>
        <taxon>Burkholderiales</taxon>
        <taxon>Burkholderiaceae</taxon>
        <taxon>Caballeronia</taxon>
    </lineage>
</organism>
<dbReference type="Pfam" id="PF03433">
    <property type="entry name" value="EspA"/>
    <property type="match status" value="1"/>
</dbReference>
<reference evidence="1 2" key="1">
    <citation type="journal article" date="2015" name="Genome Announc.">
        <title>Draft Genome Sequence of Burkholderia sp. Strain PML1(12), an Ectomycorrhizosphere-Inhabiting Bacterium with Effective Mineral-Weathering Ability.</title>
        <authorList>
            <person name="Uroz S."/>
            <person name="Oger P."/>
        </authorList>
    </citation>
    <scope>NUCLEOTIDE SEQUENCE [LARGE SCALE GENOMIC DNA]</scope>
    <source>
        <strain evidence="2">PML1(12)</strain>
    </source>
</reference>
<proteinExistence type="predicted"/>
<sequence>MQGFMGAVTDRGNKLFDEMREKTKLSRDAQDFSNEVDKLLADPAFREKPESATATISTELRDFMIKNGIAIDGKSAKDFLTNSDGDPVLRLVGVQLKQVKSALDSFGARSTDIAQQGNLEIQKITTTYNFLVTGCNSLTTLTGDLNKAIYSKL</sequence>
<name>A0A0J1CM92_9BURK</name>
<dbReference type="PATRIC" id="fig|908627.4.peg.8002"/>
<comment type="caution">
    <text evidence="1">The sequence shown here is derived from an EMBL/GenBank/DDBJ whole genome shotgun (WGS) entry which is preliminary data.</text>
</comment>
<evidence type="ECO:0000313" key="2">
    <source>
        <dbReference type="Proteomes" id="UP000035963"/>
    </source>
</evidence>
<keyword evidence="2" id="KW-1185">Reference proteome</keyword>